<keyword evidence="3" id="KW-1185">Reference proteome</keyword>
<dbReference type="Pfam" id="PF23019">
    <property type="entry name" value="DUF7033"/>
    <property type="match status" value="1"/>
</dbReference>
<dbReference type="Proteomes" id="UP000500961">
    <property type="component" value="Chromosome"/>
</dbReference>
<dbReference type="AlphaFoldDB" id="A0A7D4AXU6"/>
<feature type="domain" description="DUF7033" evidence="1">
    <location>
        <begin position="98"/>
        <end position="185"/>
    </location>
</feature>
<proteinExistence type="predicted"/>
<dbReference type="RefSeq" id="WP_173075150.1">
    <property type="nucleotide sequence ID" value="NZ_CP041345.1"/>
</dbReference>
<dbReference type="KEGG" id="ttz:FHG85_09205"/>
<gene>
    <name evidence="2" type="ORF">FHG85_09205</name>
</gene>
<reference evidence="2 3" key="1">
    <citation type="submission" date="2019-07" db="EMBL/GenBank/DDBJ databases">
        <title>Thalassofilum flectens gen. nov., sp. nov., a novel moderate thermophilic anaerobe from a shallow sea hot spring in Kunashir Island (Russia), representing a new family in the order Bacteroidales, and proposal of Thalassofilacea fam. nov.</title>
        <authorList>
            <person name="Kochetkova T.V."/>
            <person name="Podosokorskaya O.A."/>
            <person name="Novikov A."/>
            <person name="Elcheninov A.G."/>
            <person name="Toshchakov S.V."/>
            <person name="Kublanov I.V."/>
        </authorList>
    </citation>
    <scope>NUCLEOTIDE SEQUENCE [LARGE SCALE GENOMIC DNA]</scope>
    <source>
        <strain evidence="2 3">38-H</strain>
    </source>
</reference>
<name>A0A7D4AXU6_9BACT</name>
<dbReference type="EMBL" id="CP041345">
    <property type="protein sequence ID" value="QKG80434.1"/>
    <property type="molecule type" value="Genomic_DNA"/>
</dbReference>
<evidence type="ECO:0000259" key="1">
    <source>
        <dbReference type="Pfam" id="PF23019"/>
    </source>
</evidence>
<accession>A0A7D4AXU6</accession>
<protein>
    <recommendedName>
        <fullName evidence="1">DUF7033 domain-containing protein</fullName>
    </recommendedName>
</protein>
<evidence type="ECO:0000313" key="3">
    <source>
        <dbReference type="Proteomes" id="UP000500961"/>
    </source>
</evidence>
<organism evidence="2 3">
    <name type="scientific">Tenuifilum thalassicum</name>
    <dbReference type="NCBI Taxonomy" id="2590900"/>
    <lineage>
        <taxon>Bacteria</taxon>
        <taxon>Pseudomonadati</taxon>
        <taxon>Bacteroidota</taxon>
        <taxon>Bacteroidia</taxon>
        <taxon>Bacteroidales</taxon>
        <taxon>Tenuifilaceae</taxon>
        <taxon>Tenuifilum</taxon>
    </lineage>
</organism>
<evidence type="ECO:0000313" key="2">
    <source>
        <dbReference type="EMBL" id="QKG80434.1"/>
    </source>
</evidence>
<dbReference type="InterPro" id="IPR054297">
    <property type="entry name" value="DUF7033"/>
</dbReference>
<sequence length="438" mass="50729">MELLIYSRKITPRLEYICRFIFKDIMHIPYRLSSSYSEASEYTGPIISYDKQPVTSSLTIYPSPILFEDNIVPIHNSIGEWEGLPAFPMCSSNHKADLPFDLLGGAFYMITRYEEYLPHKKDKHGRFRHTDCMAFQNGFLELPIVDLWTYKLLEILKDKYGPLSHKKRQFISQVTIDLDSAFAIKGKGMVRNLAGFGKSLIKLDFQAAKLRFDVLTNKSADPYDIYDYLFSILPEGEKTKWFIHVGDWGKYDKQIKVNNHLLPNLVSKLSSRYSVGIHPSYRSFVNEDLFRKELKRLLNIVGQAVYSSRFHYLRQNIPYSYYPLIRAGIAQEYSMGFADKPGFRAGTCTPYQFFDLFDNTTKNLKVYPFALMDKALLNIAKYDANQAKELITRIINTIKKVDGTFIGIWHIDYLSNNLNNMPSLLNLFKDTLALCKNE</sequence>